<evidence type="ECO:0000256" key="4">
    <source>
        <dbReference type="ARBA" id="ARBA00022692"/>
    </source>
</evidence>
<dbReference type="Proteomes" id="UP000492821">
    <property type="component" value="Unassembled WGS sequence"/>
</dbReference>
<dbReference type="InterPro" id="IPR001507">
    <property type="entry name" value="ZP_dom"/>
</dbReference>
<evidence type="ECO:0000313" key="11">
    <source>
        <dbReference type="Proteomes" id="UP000492821"/>
    </source>
</evidence>
<name>A0A7E4ZWE0_PANRE</name>
<evidence type="ECO:0000259" key="10">
    <source>
        <dbReference type="PROSITE" id="PS51034"/>
    </source>
</evidence>
<evidence type="ECO:0000256" key="7">
    <source>
        <dbReference type="ARBA" id="ARBA00023136"/>
    </source>
</evidence>
<evidence type="ECO:0000256" key="3">
    <source>
        <dbReference type="ARBA" id="ARBA00022475"/>
    </source>
</evidence>
<feature type="transmembrane region" description="Helical" evidence="8">
    <location>
        <begin position="350"/>
        <end position="374"/>
    </location>
</feature>
<dbReference type="InterPro" id="IPR057475">
    <property type="entry name" value="CUT_C"/>
</dbReference>
<dbReference type="PANTHER" id="PTHR22907">
    <property type="entry name" value="GH04558P"/>
    <property type="match status" value="1"/>
</dbReference>
<reference evidence="12" key="2">
    <citation type="submission" date="2020-10" db="UniProtKB">
        <authorList>
            <consortium name="WormBaseParasite"/>
        </authorList>
    </citation>
    <scope>IDENTIFICATION</scope>
</reference>
<evidence type="ECO:0000256" key="1">
    <source>
        <dbReference type="ARBA" id="ARBA00004251"/>
    </source>
</evidence>
<evidence type="ECO:0000256" key="6">
    <source>
        <dbReference type="ARBA" id="ARBA00022989"/>
    </source>
</evidence>
<dbReference type="PANTHER" id="PTHR22907:SF27">
    <property type="entry name" value="ZP DOMAIN-CONTAINING PROTEIN"/>
    <property type="match status" value="1"/>
</dbReference>
<dbReference type="SMART" id="SM00241">
    <property type="entry name" value="ZP"/>
    <property type="match status" value="1"/>
</dbReference>
<feature type="domain" description="ZP" evidence="10">
    <location>
        <begin position="40"/>
        <end position="280"/>
    </location>
</feature>
<dbReference type="PROSITE" id="PS51034">
    <property type="entry name" value="ZP_2"/>
    <property type="match status" value="1"/>
</dbReference>
<comment type="subcellular location">
    <subcellularLocation>
        <location evidence="1">Cell membrane</location>
        <topology evidence="1">Single-pass type I membrane protein</topology>
    </subcellularLocation>
</comment>
<reference evidence="11" key="1">
    <citation type="journal article" date="2013" name="Genetics">
        <title>The draft genome and transcriptome of Panagrellus redivivus are shaped by the harsh demands of a free-living lifestyle.</title>
        <authorList>
            <person name="Srinivasan J."/>
            <person name="Dillman A.R."/>
            <person name="Macchietto M.G."/>
            <person name="Heikkinen L."/>
            <person name="Lakso M."/>
            <person name="Fracchia K.M."/>
            <person name="Antoshechkin I."/>
            <person name="Mortazavi A."/>
            <person name="Wong G."/>
            <person name="Sternberg P.W."/>
        </authorList>
    </citation>
    <scope>NUCLEOTIDE SEQUENCE [LARGE SCALE GENOMIC DNA]</scope>
    <source>
        <strain evidence="11">MT8872</strain>
    </source>
</reference>
<keyword evidence="3" id="KW-1003">Cell membrane</keyword>
<dbReference type="Pfam" id="PF25301">
    <property type="entry name" value="CUT_C"/>
    <property type="match status" value="1"/>
</dbReference>
<evidence type="ECO:0000256" key="8">
    <source>
        <dbReference type="SAM" id="Phobius"/>
    </source>
</evidence>
<dbReference type="Pfam" id="PF25057">
    <property type="entry name" value="CUT_N"/>
    <property type="match status" value="1"/>
</dbReference>
<dbReference type="InterPro" id="IPR056953">
    <property type="entry name" value="CUT_N"/>
</dbReference>
<evidence type="ECO:0000313" key="12">
    <source>
        <dbReference type="WBParaSite" id="Pan_g21666.t1"/>
    </source>
</evidence>
<dbReference type="InterPro" id="IPR051962">
    <property type="entry name" value="Cuticlin"/>
</dbReference>
<feature type="chain" id="PRO_5028847485" evidence="9">
    <location>
        <begin position="21"/>
        <end position="386"/>
    </location>
</feature>
<evidence type="ECO:0000256" key="2">
    <source>
        <dbReference type="ARBA" id="ARBA00022460"/>
    </source>
</evidence>
<keyword evidence="4 8" id="KW-0812">Transmembrane</keyword>
<keyword evidence="11" id="KW-1185">Reference proteome</keyword>
<dbReference type="WBParaSite" id="Pan_g21666.t1">
    <property type="protein sequence ID" value="Pan_g21666.t1"/>
    <property type="gene ID" value="Pan_g21666"/>
</dbReference>
<dbReference type="GO" id="GO:0042302">
    <property type="term" value="F:structural constituent of cuticle"/>
    <property type="evidence" value="ECO:0007669"/>
    <property type="project" value="UniProtKB-KW"/>
</dbReference>
<keyword evidence="7 8" id="KW-0472">Membrane</keyword>
<evidence type="ECO:0000256" key="5">
    <source>
        <dbReference type="ARBA" id="ARBA00022729"/>
    </source>
</evidence>
<protein>
    <submittedName>
        <fullName evidence="12">ZP domain-containing protein</fullName>
    </submittedName>
</protein>
<accession>A0A7E4ZWE0</accession>
<dbReference type="AlphaFoldDB" id="A0A7E4ZWE0"/>
<proteinExistence type="predicted"/>
<keyword evidence="5 9" id="KW-0732">Signal</keyword>
<feature type="signal peptide" evidence="9">
    <location>
        <begin position="1"/>
        <end position="20"/>
    </location>
</feature>
<keyword evidence="2" id="KW-0193">Cuticle</keyword>
<evidence type="ECO:0000256" key="9">
    <source>
        <dbReference type="SAM" id="SignalP"/>
    </source>
</evidence>
<dbReference type="GO" id="GO:0005886">
    <property type="term" value="C:plasma membrane"/>
    <property type="evidence" value="ECO:0007669"/>
    <property type="project" value="UniProtKB-SubCell"/>
</dbReference>
<keyword evidence="6 8" id="KW-1133">Transmembrane helix</keyword>
<sequence length="386" mass="42739">MLSFVLVLLGSLLLPQPVLADAPLLVSAIDNGLVDDPVVDCEDTMVSLTFKTKKPFTGRVYVQGLADDDRCSRNFAANNDQSKFSMMIQNGDCTMKRQRVTGSLEGVMLSLTIVVSFHGTFVTRSDRAFRCMCFFKNVHRMSNSIDISAIGTTELLDTARTPSAFYTIHVDGPDGPVMNTGKIGERIYHVWEVEDPEMGFLVHSCYVDDGRGQRFDLLDIDGCAIDPIIQPDVVYQKDLDKAYVETWGYKFSDSSVLNYQCVIETCKKNAGECDGLTPPACGRKFKRDGSRLQRRSIDHTPANEFELVASMEILDEIPAKGISDGIAPRLPTLPAPFVQHTAENYSGECLFPLMMGLSVTVLASIIFTFGAYTISHYRRESKSESA</sequence>
<organism evidence="11 12">
    <name type="scientific">Panagrellus redivivus</name>
    <name type="common">Microworm</name>
    <dbReference type="NCBI Taxonomy" id="6233"/>
    <lineage>
        <taxon>Eukaryota</taxon>
        <taxon>Metazoa</taxon>
        <taxon>Ecdysozoa</taxon>
        <taxon>Nematoda</taxon>
        <taxon>Chromadorea</taxon>
        <taxon>Rhabditida</taxon>
        <taxon>Tylenchina</taxon>
        <taxon>Panagrolaimomorpha</taxon>
        <taxon>Panagrolaimoidea</taxon>
        <taxon>Panagrolaimidae</taxon>
        <taxon>Panagrellus</taxon>
    </lineage>
</organism>